<evidence type="ECO:0008006" key="3">
    <source>
        <dbReference type="Google" id="ProtNLM"/>
    </source>
</evidence>
<dbReference type="EMBL" id="UINC01000003">
    <property type="protein sequence ID" value="SUZ47191.1"/>
    <property type="molecule type" value="Genomic_DNA"/>
</dbReference>
<dbReference type="GO" id="GO:0004252">
    <property type="term" value="F:serine-type endopeptidase activity"/>
    <property type="evidence" value="ECO:0007669"/>
    <property type="project" value="TreeGrafter"/>
</dbReference>
<feature type="non-terminal residue" evidence="2">
    <location>
        <position position="1"/>
    </location>
</feature>
<dbReference type="AlphaFoldDB" id="A0A381MXZ0"/>
<dbReference type="InterPro" id="IPR011042">
    <property type="entry name" value="6-blade_b-propeller_TolB-like"/>
</dbReference>
<dbReference type="SUPFAM" id="SSF82171">
    <property type="entry name" value="DPP6 N-terminal domain-like"/>
    <property type="match status" value="1"/>
</dbReference>
<accession>A0A381MXZ0</accession>
<keyword evidence="1" id="KW-0378">Hydrolase</keyword>
<evidence type="ECO:0000313" key="2">
    <source>
        <dbReference type="EMBL" id="SUZ47191.1"/>
    </source>
</evidence>
<dbReference type="PANTHER" id="PTHR42776">
    <property type="entry name" value="SERINE PEPTIDASE S9 FAMILY MEMBER"/>
    <property type="match status" value="1"/>
</dbReference>
<dbReference type="PANTHER" id="PTHR42776:SF28">
    <property type="entry name" value="GLUTAMYL ENDOPEPTIDASE, CHLOROPLASTIC-RELATED"/>
    <property type="match status" value="1"/>
</dbReference>
<dbReference type="Gene3D" id="2.120.10.30">
    <property type="entry name" value="TolB, C-terminal domain"/>
    <property type="match status" value="1"/>
</dbReference>
<protein>
    <recommendedName>
        <fullName evidence="3">Dipeptidylpeptidase IV N-terminal domain-containing protein</fullName>
    </recommendedName>
</protein>
<reference evidence="2" key="1">
    <citation type="submission" date="2018-05" db="EMBL/GenBank/DDBJ databases">
        <authorList>
            <person name="Lanie J.A."/>
            <person name="Ng W.-L."/>
            <person name="Kazmierczak K.M."/>
            <person name="Andrzejewski T.M."/>
            <person name="Davidsen T.M."/>
            <person name="Wayne K.J."/>
            <person name="Tettelin H."/>
            <person name="Glass J.I."/>
            <person name="Rusch D."/>
            <person name="Podicherti R."/>
            <person name="Tsui H.-C.T."/>
            <person name="Winkler M.E."/>
        </authorList>
    </citation>
    <scope>NUCLEOTIDE SEQUENCE</scope>
</reference>
<gene>
    <name evidence="2" type="ORF">METZ01_LOCUS45</name>
</gene>
<sequence length="423" mass="47353">MEIPMNKTVKIFVILFLSITTVTVGEDGYKMPPKAIRDLVDAPLTPVVSISSDKKHILILERASLPSIEELSQTELRLAGLRINPRTNGRSRSSYYTGIVVQEIKSGRQKMIKGLPKDGRISNVSWSPNGKHIAMTVIRGSQINLYTVDIKSSKAKLLFKSPLNTIYGTPFYWLSNSKGLVTKTIISGRGDPPKLSSVPKGPVVQENLGKKAAARTYQDLLTNSYDEALFKYYMNAQVVYVNLKGKTKKIGKPGIIRRNEPSPDGNYILLETIHQPFSYLVPLYRFPILVEVLDIEGNLVHTLRDIPLAESIPIGRDAVISGPRSFGWRADLGATIYYVEALDGGDPNVVTEHRDQVYTLDSPFNVNPEPLVKLNLRYSGIQWGNRDIALVSARKWSIRRTTTWLVNPTKKSAEKIIDRSYED</sequence>
<organism evidence="2">
    <name type="scientific">marine metagenome</name>
    <dbReference type="NCBI Taxonomy" id="408172"/>
    <lineage>
        <taxon>unclassified sequences</taxon>
        <taxon>metagenomes</taxon>
        <taxon>ecological metagenomes</taxon>
    </lineage>
</organism>
<proteinExistence type="predicted"/>
<feature type="non-terminal residue" evidence="2">
    <location>
        <position position="423"/>
    </location>
</feature>
<evidence type="ECO:0000256" key="1">
    <source>
        <dbReference type="ARBA" id="ARBA00022801"/>
    </source>
</evidence>
<name>A0A381MXZ0_9ZZZZ</name>